<keyword evidence="1" id="KW-0812">Transmembrane</keyword>
<gene>
    <name evidence="2" type="ORF">VCUG_00560</name>
</gene>
<organism evidence="2 3">
    <name type="scientific">Vavraia culicis (isolate floridensis)</name>
    <name type="common">Microsporidian parasite</name>
    <dbReference type="NCBI Taxonomy" id="948595"/>
    <lineage>
        <taxon>Eukaryota</taxon>
        <taxon>Fungi</taxon>
        <taxon>Fungi incertae sedis</taxon>
        <taxon>Microsporidia</taxon>
        <taxon>Pleistophoridae</taxon>
        <taxon>Vavraia</taxon>
    </lineage>
</organism>
<dbReference type="InParanoid" id="L2GXA3"/>
<evidence type="ECO:0000313" key="3">
    <source>
        <dbReference type="Proteomes" id="UP000011081"/>
    </source>
</evidence>
<protein>
    <submittedName>
        <fullName evidence="2">Uncharacterized protein</fullName>
    </submittedName>
</protein>
<dbReference type="GeneID" id="19878447"/>
<feature type="transmembrane region" description="Helical" evidence="1">
    <location>
        <begin position="20"/>
        <end position="38"/>
    </location>
</feature>
<keyword evidence="3" id="KW-1185">Reference proteome</keyword>
<dbReference type="HOGENOM" id="CLU_1817263_0_0_1"/>
<dbReference type="AlphaFoldDB" id="L2GXA3"/>
<keyword evidence="1" id="KW-1133">Transmembrane helix</keyword>
<evidence type="ECO:0000313" key="2">
    <source>
        <dbReference type="EMBL" id="ELA47977.1"/>
    </source>
</evidence>
<name>L2GXA3_VAVCU</name>
<dbReference type="RefSeq" id="XP_008073580.1">
    <property type="nucleotide sequence ID" value="XM_008075389.1"/>
</dbReference>
<proteinExistence type="predicted"/>
<reference evidence="3" key="1">
    <citation type="submission" date="2011-03" db="EMBL/GenBank/DDBJ databases">
        <title>The genome sequence of Vavraia culicis strain floridensis.</title>
        <authorList>
            <consortium name="The Broad Institute Genome Sequencing Platform"/>
            <person name="Cuomo C."/>
            <person name="Becnel J."/>
            <person name="Sanscrainte N."/>
            <person name="Young S.K."/>
            <person name="Zeng Q."/>
            <person name="Gargeya S."/>
            <person name="Fitzgerald M."/>
            <person name="Haas B."/>
            <person name="Abouelleil A."/>
            <person name="Alvarado L."/>
            <person name="Arachchi H.M."/>
            <person name="Berlin A."/>
            <person name="Chapman S.B."/>
            <person name="Gearin G."/>
            <person name="Goldberg J."/>
            <person name="Griggs A."/>
            <person name="Gujja S."/>
            <person name="Hansen M."/>
            <person name="Heiman D."/>
            <person name="Howarth C."/>
            <person name="Larimer J."/>
            <person name="Lui A."/>
            <person name="MacDonald P.J.P."/>
            <person name="McCowen C."/>
            <person name="Montmayeur A."/>
            <person name="Murphy C."/>
            <person name="Neiman D."/>
            <person name="Pearson M."/>
            <person name="Priest M."/>
            <person name="Roberts A."/>
            <person name="Saif S."/>
            <person name="Shea T."/>
            <person name="Sisk P."/>
            <person name="Stolte C."/>
            <person name="Sykes S."/>
            <person name="Wortman J."/>
            <person name="Nusbaum C."/>
            <person name="Birren B."/>
        </authorList>
    </citation>
    <scope>NUCLEOTIDE SEQUENCE [LARGE SCALE GENOMIC DNA]</scope>
    <source>
        <strain evidence="3">floridensis</strain>
    </source>
</reference>
<dbReference type="Proteomes" id="UP000011081">
    <property type="component" value="Unassembled WGS sequence"/>
</dbReference>
<accession>L2GXA3</accession>
<dbReference type="EMBL" id="GL877409">
    <property type="protein sequence ID" value="ELA47977.1"/>
    <property type="molecule type" value="Genomic_DNA"/>
</dbReference>
<evidence type="ECO:0000256" key="1">
    <source>
        <dbReference type="SAM" id="Phobius"/>
    </source>
</evidence>
<keyword evidence="1" id="KW-0472">Membrane</keyword>
<sequence length="142" mass="16290">MSSYLCDVESVTHNSSAATLVLFINIEFVAALIIPLTTPICKYPSGLSPTAFSTIDLYQNIDVPYKFINTPHQKSILRDIKIVVVERSININGSPVLIHSSYTFTEYETVNKAVYTTHLLVLARREKYRYYELMWFTRNIAF</sequence>
<dbReference type="VEuPathDB" id="MicrosporidiaDB:VCUG_00560"/>